<dbReference type="InterPro" id="IPR043502">
    <property type="entry name" value="DNA/RNA_pol_sf"/>
</dbReference>
<gene>
    <name evidence="1" type="ORF">O181_080514</name>
</gene>
<proteinExistence type="predicted"/>
<reference evidence="1" key="1">
    <citation type="submission" date="2021-03" db="EMBL/GenBank/DDBJ databases">
        <title>Draft genome sequence of rust myrtle Austropuccinia psidii MF-1, a brazilian biotype.</title>
        <authorList>
            <person name="Quecine M.C."/>
            <person name="Pachon D.M.R."/>
            <person name="Bonatelli M.L."/>
            <person name="Correr F.H."/>
            <person name="Franceschini L.M."/>
            <person name="Leite T.F."/>
            <person name="Margarido G.R.A."/>
            <person name="Almeida C.A."/>
            <person name="Ferrarezi J.A."/>
            <person name="Labate C.A."/>
        </authorList>
    </citation>
    <scope>NUCLEOTIDE SEQUENCE</scope>
    <source>
        <strain evidence="1">MF-1</strain>
    </source>
</reference>
<dbReference type="AlphaFoldDB" id="A0A9Q3FL25"/>
<name>A0A9Q3FL25_9BASI</name>
<organism evidence="1 2">
    <name type="scientific">Austropuccinia psidii MF-1</name>
    <dbReference type="NCBI Taxonomy" id="1389203"/>
    <lineage>
        <taxon>Eukaryota</taxon>
        <taxon>Fungi</taxon>
        <taxon>Dikarya</taxon>
        <taxon>Basidiomycota</taxon>
        <taxon>Pucciniomycotina</taxon>
        <taxon>Pucciniomycetes</taxon>
        <taxon>Pucciniales</taxon>
        <taxon>Sphaerophragmiaceae</taxon>
        <taxon>Austropuccinia</taxon>
    </lineage>
</organism>
<dbReference type="InterPro" id="IPR051320">
    <property type="entry name" value="Viral_Replic_Matur_Polypro"/>
</dbReference>
<sequence>MINGIFPEGISEGWLISNIDDIIVCSKTWEEHMYRLPRVLTKIKPLNMKISLKKCHFGFNELAALQHVVSVLSVGIYKTKVSAVFLKTRPHNKKEIQSSLGFAGYYRQHIQHFASKARPLYKLCDKDTVFEMTVDRVKAVESLIKALTTDPHLLIPDFKLPFKLYID</sequence>
<evidence type="ECO:0000313" key="2">
    <source>
        <dbReference type="Proteomes" id="UP000765509"/>
    </source>
</evidence>
<evidence type="ECO:0008006" key="3">
    <source>
        <dbReference type="Google" id="ProtNLM"/>
    </source>
</evidence>
<dbReference type="PANTHER" id="PTHR33064:SF29">
    <property type="entry name" value="PEPTIDASE A2 DOMAIN-CONTAINING PROTEIN-RELATED"/>
    <property type="match status" value="1"/>
</dbReference>
<evidence type="ECO:0000313" key="1">
    <source>
        <dbReference type="EMBL" id="MBW0540799.1"/>
    </source>
</evidence>
<dbReference type="InterPro" id="IPR043128">
    <property type="entry name" value="Rev_trsase/Diguanyl_cyclase"/>
</dbReference>
<keyword evidence="2" id="KW-1185">Reference proteome</keyword>
<accession>A0A9Q3FL25</accession>
<protein>
    <recommendedName>
        <fullName evidence="3">Reverse transcriptase domain-containing protein</fullName>
    </recommendedName>
</protein>
<comment type="caution">
    <text evidence="1">The sequence shown here is derived from an EMBL/GenBank/DDBJ whole genome shotgun (WGS) entry which is preliminary data.</text>
</comment>
<dbReference type="Proteomes" id="UP000765509">
    <property type="component" value="Unassembled WGS sequence"/>
</dbReference>
<dbReference type="Gene3D" id="3.30.70.270">
    <property type="match status" value="2"/>
</dbReference>
<dbReference type="PANTHER" id="PTHR33064">
    <property type="entry name" value="POL PROTEIN"/>
    <property type="match status" value="1"/>
</dbReference>
<dbReference type="SUPFAM" id="SSF56672">
    <property type="entry name" value="DNA/RNA polymerases"/>
    <property type="match status" value="1"/>
</dbReference>
<dbReference type="EMBL" id="AVOT02045449">
    <property type="protein sequence ID" value="MBW0540799.1"/>
    <property type="molecule type" value="Genomic_DNA"/>
</dbReference>